<evidence type="ECO:0000313" key="3">
    <source>
        <dbReference type="Proteomes" id="UP000813444"/>
    </source>
</evidence>
<sequence length="55" mass="5948">MKTTLFIALLSAAVSFVSAEIVITPIRDEQIVERTPGDCFFGVVTAQGCGFKRRG</sequence>
<keyword evidence="3" id="KW-1185">Reference proteome</keyword>
<proteinExistence type="predicted"/>
<protein>
    <submittedName>
        <fullName evidence="2">Uncharacterized protein</fullName>
    </submittedName>
</protein>
<reference evidence="2" key="1">
    <citation type="journal article" date="2021" name="Nat. Commun.">
        <title>Genetic determinants of endophytism in the Arabidopsis root mycobiome.</title>
        <authorList>
            <person name="Mesny F."/>
            <person name="Miyauchi S."/>
            <person name="Thiergart T."/>
            <person name="Pickel B."/>
            <person name="Atanasova L."/>
            <person name="Karlsson M."/>
            <person name="Huettel B."/>
            <person name="Barry K.W."/>
            <person name="Haridas S."/>
            <person name="Chen C."/>
            <person name="Bauer D."/>
            <person name="Andreopoulos W."/>
            <person name="Pangilinan J."/>
            <person name="LaButti K."/>
            <person name="Riley R."/>
            <person name="Lipzen A."/>
            <person name="Clum A."/>
            <person name="Drula E."/>
            <person name="Henrissat B."/>
            <person name="Kohler A."/>
            <person name="Grigoriev I.V."/>
            <person name="Martin F.M."/>
            <person name="Hacquard S."/>
        </authorList>
    </citation>
    <scope>NUCLEOTIDE SEQUENCE</scope>
    <source>
        <strain evidence="2">MPI-CAGE-CH-0235</strain>
    </source>
</reference>
<dbReference type="EMBL" id="JAGPNK010000008">
    <property type="protein sequence ID" value="KAH7316451.1"/>
    <property type="molecule type" value="Genomic_DNA"/>
</dbReference>
<feature type="signal peptide" evidence="1">
    <location>
        <begin position="1"/>
        <end position="19"/>
    </location>
</feature>
<dbReference type="OrthoDB" id="5144659at2759"/>
<comment type="caution">
    <text evidence="2">The sequence shown here is derived from an EMBL/GenBank/DDBJ whole genome shotgun (WGS) entry which is preliminary data.</text>
</comment>
<dbReference type="Proteomes" id="UP000813444">
    <property type="component" value="Unassembled WGS sequence"/>
</dbReference>
<evidence type="ECO:0000256" key="1">
    <source>
        <dbReference type="SAM" id="SignalP"/>
    </source>
</evidence>
<feature type="chain" id="PRO_5035458861" evidence="1">
    <location>
        <begin position="20"/>
        <end position="55"/>
    </location>
</feature>
<dbReference type="AlphaFoldDB" id="A0A8K0SU66"/>
<name>A0A8K0SU66_9HYPO</name>
<evidence type="ECO:0000313" key="2">
    <source>
        <dbReference type="EMBL" id="KAH7316451.1"/>
    </source>
</evidence>
<gene>
    <name evidence="2" type="ORF">B0I35DRAFT_479295</name>
</gene>
<organism evidence="2 3">
    <name type="scientific">Stachybotrys elegans</name>
    <dbReference type="NCBI Taxonomy" id="80388"/>
    <lineage>
        <taxon>Eukaryota</taxon>
        <taxon>Fungi</taxon>
        <taxon>Dikarya</taxon>
        <taxon>Ascomycota</taxon>
        <taxon>Pezizomycotina</taxon>
        <taxon>Sordariomycetes</taxon>
        <taxon>Hypocreomycetidae</taxon>
        <taxon>Hypocreales</taxon>
        <taxon>Stachybotryaceae</taxon>
        <taxon>Stachybotrys</taxon>
    </lineage>
</organism>
<accession>A0A8K0SU66</accession>
<keyword evidence="1" id="KW-0732">Signal</keyword>